<proteinExistence type="predicted"/>
<accession>A0A4Z1ELZ5</accession>
<dbReference type="Pfam" id="PF09792">
    <property type="entry name" value="But2"/>
    <property type="match status" value="1"/>
</dbReference>
<keyword evidence="3" id="KW-1185">Reference proteome</keyword>
<evidence type="ECO:0000313" key="3">
    <source>
        <dbReference type="Proteomes" id="UP000297777"/>
    </source>
</evidence>
<dbReference type="EMBL" id="PQXH01000092">
    <property type="protein sequence ID" value="TGO12209.1"/>
    <property type="molecule type" value="Genomic_DNA"/>
</dbReference>
<dbReference type="OrthoDB" id="3500760at2759"/>
<evidence type="ECO:0000313" key="2">
    <source>
        <dbReference type="EMBL" id="TGO12209.1"/>
    </source>
</evidence>
<dbReference type="Proteomes" id="UP000297777">
    <property type="component" value="Unassembled WGS sequence"/>
</dbReference>
<feature type="domain" description="Ubiquitin 3 binding protein But2 C-terminal" evidence="1">
    <location>
        <begin position="109"/>
        <end position="222"/>
    </location>
</feature>
<dbReference type="AlphaFoldDB" id="A0A4Z1ELZ5"/>
<sequence length="261" mass="28469">MAILLATQASTAQQTMNTITNFCLSSTCRYVFFKASIIAFIAAIGFASAAPTPTSDSSSAATSAVASDDCTIVWPGVLEYIWENTPQHVAYNTITQDPSDLDQGYFGMGATWNGTAWTSRQYTYASFDLPANAQNCELWSSFPSSRDDYEVITGPLDPQVEVFGPSIPLDSSDLTYWDVFPVNGEPTVEVFTPNTLNPGQETLIGTFDCSSQAQFLMGIANLSDPGDFSYDVYQFRVNNTVARNYGLYVAYGSDTCQLQFP</sequence>
<evidence type="ECO:0000259" key="1">
    <source>
        <dbReference type="Pfam" id="PF09792"/>
    </source>
</evidence>
<dbReference type="InterPro" id="IPR018620">
    <property type="entry name" value="Ubiquitin3-bd_protein_But2_C"/>
</dbReference>
<comment type="caution">
    <text evidence="2">The sequence shown here is derived from an EMBL/GenBank/DDBJ whole genome shotgun (WGS) entry which is preliminary data.</text>
</comment>
<gene>
    <name evidence="2" type="ORF">BTUL_0092g00090</name>
</gene>
<organism evidence="2 3">
    <name type="scientific">Botrytis tulipae</name>
    <dbReference type="NCBI Taxonomy" id="87230"/>
    <lineage>
        <taxon>Eukaryota</taxon>
        <taxon>Fungi</taxon>
        <taxon>Dikarya</taxon>
        <taxon>Ascomycota</taxon>
        <taxon>Pezizomycotina</taxon>
        <taxon>Leotiomycetes</taxon>
        <taxon>Helotiales</taxon>
        <taxon>Sclerotiniaceae</taxon>
        <taxon>Botrytis</taxon>
    </lineage>
</organism>
<name>A0A4Z1ELZ5_9HELO</name>
<protein>
    <recommendedName>
        <fullName evidence="1">Ubiquitin 3 binding protein But2 C-terminal domain-containing protein</fullName>
    </recommendedName>
</protein>
<reference evidence="2 3" key="1">
    <citation type="submission" date="2017-12" db="EMBL/GenBank/DDBJ databases">
        <title>Comparative genomics of Botrytis spp.</title>
        <authorList>
            <person name="Valero-Jimenez C.A."/>
            <person name="Tapia P."/>
            <person name="Veloso J."/>
            <person name="Silva-Moreno E."/>
            <person name="Staats M."/>
            <person name="Valdes J.H."/>
            <person name="Van Kan J.A.L."/>
        </authorList>
    </citation>
    <scope>NUCLEOTIDE SEQUENCE [LARGE SCALE GENOMIC DNA]</scope>
    <source>
        <strain evidence="2 3">Bt9001</strain>
    </source>
</reference>